<comment type="similarity">
    <text evidence="2 5">Belongs to the GMC oxidoreductase family.</text>
</comment>
<dbReference type="InterPro" id="IPR036188">
    <property type="entry name" value="FAD/NAD-bd_sf"/>
</dbReference>
<keyword evidence="4 5" id="KW-0274">FAD</keyword>
<evidence type="ECO:0000256" key="4">
    <source>
        <dbReference type="ARBA" id="ARBA00022827"/>
    </source>
</evidence>
<evidence type="ECO:0000259" key="6">
    <source>
        <dbReference type="PROSITE" id="PS00623"/>
    </source>
</evidence>
<dbReference type="InterPro" id="IPR012132">
    <property type="entry name" value="GMC_OxRdtase"/>
</dbReference>
<dbReference type="SUPFAM" id="SSF54373">
    <property type="entry name" value="FAD-linked reductases, C-terminal domain"/>
    <property type="match status" value="1"/>
</dbReference>
<dbReference type="PROSITE" id="PS00624">
    <property type="entry name" value="GMC_OXRED_2"/>
    <property type="match status" value="1"/>
</dbReference>
<comment type="caution">
    <text evidence="8">The sequence shown here is derived from an EMBL/GenBank/DDBJ whole genome shotgun (WGS) entry which is preliminary data.</text>
</comment>
<name>A0ABV8RXF0_9BURK</name>
<feature type="domain" description="Glucose-methanol-choline oxidoreductase N-terminal" evidence="7">
    <location>
        <begin position="254"/>
        <end position="268"/>
    </location>
</feature>
<dbReference type="RefSeq" id="WP_376812077.1">
    <property type="nucleotide sequence ID" value="NZ_JBHSDY010000003.1"/>
</dbReference>
<organism evidence="8 9">
    <name type="scientific">Castellaniella hirudinis</name>
    <dbReference type="NCBI Taxonomy" id="1144617"/>
    <lineage>
        <taxon>Bacteria</taxon>
        <taxon>Pseudomonadati</taxon>
        <taxon>Pseudomonadota</taxon>
        <taxon>Betaproteobacteria</taxon>
        <taxon>Burkholderiales</taxon>
        <taxon>Alcaligenaceae</taxon>
        <taxon>Castellaniella</taxon>
    </lineage>
</organism>
<dbReference type="InterPro" id="IPR000172">
    <property type="entry name" value="GMC_OxRdtase_N"/>
</dbReference>
<evidence type="ECO:0000256" key="2">
    <source>
        <dbReference type="ARBA" id="ARBA00010790"/>
    </source>
</evidence>
<evidence type="ECO:0000256" key="1">
    <source>
        <dbReference type="ARBA" id="ARBA00001974"/>
    </source>
</evidence>
<dbReference type="EMBL" id="JBHSDY010000003">
    <property type="protein sequence ID" value="MFC4297517.1"/>
    <property type="molecule type" value="Genomic_DNA"/>
</dbReference>
<evidence type="ECO:0000259" key="7">
    <source>
        <dbReference type="PROSITE" id="PS00624"/>
    </source>
</evidence>
<evidence type="ECO:0000256" key="5">
    <source>
        <dbReference type="RuleBase" id="RU003968"/>
    </source>
</evidence>
<evidence type="ECO:0000313" key="8">
    <source>
        <dbReference type="EMBL" id="MFC4297517.1"/>
    </source>
</evidence>
<dbReference type="Pfam" id="PF05199">
    <property type="entry name" value="GMC_oxred_C"/>
    <property type="match status" value="1"/>
</dbReference>
<dbReference type="PIRSF" id="PIRSF000137">
    <property type="entry name" value="Alcohol_oxidase"/>
    <property type="match status" value="1"/>
</dbReference>
<keyword evidence="9" id="KW-1185">Reference proteome</keyword>
<feature type="domain" description="Glucose-methanol-choline oxidoreductase N-terminal" evidence="6">
    <location>
        <begin position="81"/>
        <end position="104"/>
    </location>
</feature>
<protein>
    <submittedName>
        <fullName evidence="8">GMC family oxidoreductase</fullName>
    </submittedName>
</protein>
<accession>A0ABV8RXF0</accession>
<dbReference type="SUPFAM" id="SSF51905">
    <property type="entry name" value="FAD/NAD(P)-binding domain"/>
    <property type="match status" value="1"/>
</dbReference>
<evidence type="ECO:0000313" key="9">
    <source>
        <dbReference type="Proteomes" id="UP001595756"/>
    </source>
</evidence>
<dbReference type="Pfam" id="PF00732">
    <property type="entry name" value="GMC_oxred_N"/>
    <property type="match status" value="1"/>
</dbReference>
<dbReference type="InterPro" id="IPR007867">
    <property type="entry name" value="GMC_OxRtase_C"/>
</dbReference>
<evidence type="ECO:0000256" key="3">
    <source>
        <dbReference type="ARBA" id="ARBA00022630"/>
    </source>
</evidence>
<gene>
    <name evidence="8" type="ORF">ACFO0J_05620</name>
</gene>
<keyword evidence="3 5" id="KW-0285">Flavoprotein</keyword>
<comment type="cofactor">
    <cofactor evidence="1">
        <name>FAD</name>
        <dbReference type="ChEBI" id="CHEBI:57692"/>
    </cofactor>
</comment>
<dbReference type="Proteomes" id="UP001595756">
    <property type="component" value="Unassembled WGS sequence"/>
</dbReference>
<reference evidence="9" key="1">
    <citation type="journal article" date="2019" name="Int. J. Syst. Evol. Microbiol.">
        <title>The Global Catalogue of Microorganisms (GCM) 10K type strain sequencing project: providing services to taxonomists for standard genome sequencing and annotation.</title>
        <authorList>
            <consortium name="The Broad Institute Genomics Platform"/>
            <consortium name="The Broad Institute Genome Sequencing Center for Infectious Disease"/>
            <person name="Wu L."/>
            <person name="Ma J."/>
        </authorList>
    </citation>
    <scope>NUCLEOTIDE SEQUENCE [LARGE SCALE GENOMIC DNA]</scope>
    <source>
        <strain evidence="9">CGMCC 1.19029</strain>
    </source>
</reference>
<dbReference type="PROSITE" id="PS00623">
    <property type="entry name" value="GMC_OXRED_1"/>
    <property type="match status" value="1"/>
</dbReference>
<proteinExistence type="inferred from homology"/>
<dbReference type="Gene3D" id="3.50.50.60">
    <property type="entry name" value="FAD/NAD(P)-binding domain"/>
    <property type="match status" value="1"/>
</dbReference>
<dbReference type="PANTHER" id="PTHR11552">
    <property type="entry name" value="GLUCOSE-METHANOL-CHOLINE GMC OXIDOREDUCTASE"/>
    <property type="match status" value="1"/>
</dbReference>
<dbReference type="Gene3D" id="3.30.560.10">
    <property type="entry name" value="Glucose Oxidase, domain 3"/>
    <property type="match status" value="1"/>
</dbReference>
<dbReference type="PANTHER" id="PTHR11552:SF147">
    <property type="entry name" value="CHOLINE DEHYDROGENASE, MITOCHONDRIAL"/>
    <property type="match status" value="1"/>
</dbReference>
<sequence length="542" mass="59047">MDQYDYIIVGAGSAGCVLANRLSADGRHRVLLLEAGGSDRRFWVQVPIGYGKTYYQEAVNWRYLTEPVPGLNGTPSYWPRGRVLGGSSSINAMVFIRGNALDYDAWAAAGNPGWSYADVLPYFKKMETCQTGEPGYRGTDGPLYVSDVSGALHPLCQHYLQAGMQVGMRYNPDFNGAHQDGVGPYQLTVKNGFRMSAAKAYLRPAAGRRNLTIRTHAHATRVLFDGRRAIGLEYERHGRIHQARAHREVILSCGAVNTPQLLQLSGIGPRGVLAPQGIAVLSDNPAVGANLQDHLGVDYLFESRLRTLNNDLNPWWGKLRAGLAYLLFRRGPLGLSINQGGGFFKTDPELAQPDMQLYFSPVSYTRAPAGTRPLMNPDPFPAFLLGVSNCRPYSRGTVHIRSGDPHAAPRIQPNYLADDRDLQALLRGVRFIRRLAGAPALRDIIAREIHPGADCVNDEQLIQNIRASAWSVFHACSSCRMGPEPGTSVVDHRLRVHGIDSLRIADASIFPSLVSGNTNAAAIMVGEKASDLILADAGSPAS</sequence>